<dbReference type="OrthoDB" id="2430314at2759"/>
<dbReference type="GO" id="GO:0005737">
    <property type="term" value="C:cytoplasm"/>
    <property type="evidence" value="ECO:0007669"/>
    <property type="project" value="UniProtKB-SubCell"/>
</dbReference>
<dbReference type="GO" id="GO:0016787">
    <property type="term" value="F:hydrolase activity"/>
    <property type="evidence" value="ECO:0007669"/>
    <property type="project" value="UniProtKB-KW"/>
</dbReference>
<dbReference type="GO" id="GO:0004518">
    <property type="term" value="F:nuclease activity"/>
    <property type="evidence" value="ECO:0007669"/>
    <property type="project" value="UniProtKB-KW"/>
</dbReference>
<dbReference type="PANTHER" id="PTHR22930:SF250">
    <property type="entry name" value="NUCLEASE HARBI1-LIKE PROTEIN"/>
    <property type="match status" value="1"/>
</dbReference>
<evidence type="ECO:0000256" key="6">
    <source>
        <dbReference type="ARBA" id="ARBA00022490"/>
    </source>
</evidence>
<keyword evidence="6" id="KW-0963">Cytoplasm</keyword>
<comment type="caution">
    <text evidence="15">The sequence shown here is derived from an EMBL/GenBank/DDBJ whole genome shotgun (WGS) entry which is preliminary data.</text>
</comment>
<keyword evidence="9" id="KW-0378">Hydrolase</keyword>
<gene>
    <name evidence="15" type="ORF">APLA_LOCUS6659</name>
</gene>
<accession>A0A8S0ZWW8</accession>
<dbReference type="Pfam" id="PF13359">
    <property type="entry name" value="DDE_Tnp_4"/>
    <property type="match status" value="1"/>
</dbReference>
<dbReference type="InterPro" id="IPR027806">
    <property type="entry name" value="HARBI1_dom"/>
</dbReference>
<evidence type="ECO:0000256" key="2">
    <source>
        <dbReference type="ARBA" id="ARBA00004123"/>
    </source>
</evidence>
<evidence type="ECO:0000256" key="11">
    <source>
        <dbReference type="ARBA" id="ARBA00030126"/>
    </source>
</evidence>
<keyword evidence="8" id="KW-0479">Metal-binding</keyword>
<evidence type="ECO:0000256" key="4">
    <source>
        <dbReference type="ARBA" id="ARBA00006958"/>
    </source>
</evidence>
<reference evidence="15 16" key="1">
    <citation type="submission" date="2020-04" db="EMBL/GenBank/DDBJ databases">
        <authorList>
            <person name="Wallbank WR R."/>
            <person name="Pardo Diaz C."/>
            <person name="Kozak K."/>
            <person name="Martin S."/>
            <person name="Jiggins C."/>
            <person name="Moest M."/>
            <person name="Warren A I."/>
            <person name="Byers J.R.P. K."/>
            <person name="Montejo-Kovacevich G."/>
            <person name="Yen C E."/>
        </authorList>
    </citation>
    <scope>NUCLEOTIDE SEQUENCE [LARGE SCALE GENOMIC DNA]</scope>
</reference>
<organism evidence="15 16">
    <name type="scientific">Arctia plantaginis</name>
    <name type="common">Wood tiger moth</name>
    <name type="synonym">Phalaena plantaginis</name>
    <dbReference type="NCBI Taxonomy" id="874455"/>
    <lineage>
        <taxon>Eukaryota</taxon>
        <taxon>Metazoa</taxon>
        <taxon>Ecdysozoa</taxon>
        <taxon>Arthropoda</taxon>
        <taxon>Hexapoda</taxon>
        <taxon>Insecta</taxon>
        <taxon>Pterygota</taxon>
        <taxon>Neoptera</taxon>
        <taxon>Endopterygota</taxon>
        <taxon>Lepidoptera</taxon>
        <taxon>Glossata</taxon>
        <taxon>Ditrysia</taxon>
        <taxon>Noctuoidea</taxon>
        <taxon>Erebidae</taxon>
        <taxon>Arctiinae</taxon>
        <taxon>Arctia</taxon>
    </lineage>
</organism>
<keyword evidence="10" id="KW-0539">Nucleus</keyword>
<evidence type="ECO:0000259" key="14">
    <source>
        <dbReference type="Pfam" id="PF13359"/>
    </source>
</evidence>
<feature type="region of interest" description="Disordered" evidence="13">
    <location>
        <begin position="129"/>
        <end position="151"/>
    </location>
</feature>
<protein>
    <recommendedName>
        <fullName evidence="5">Putative nuclease HARBI1</fullName>
    </recommendedName>
    <alternativeName>
        <fullName evidence="11">Harbinger transposase-derived nuclease</fullName>
    </alternativeName>
</protein>
<dbReference type="Proteomes" id="UP000494106">
    <property type="component" value="Unassembled WGS sequence"/>
</dbReference>
<dbReference type="InterPro" id="IPR026103">
    <property type="entry name" value="HARBI1_animal"/>
</dbReference>
<evidence type="ECO:0000256" key="7">
    <source>
        <dbReference type="ARBA" id="ARBA00022722"/>
    </source>
</evidence>
<name>A0A8S0ZWW8_ARCPL</name>
<dbReference type="EMBL" id="CADEBC010000488">
    <property type="protein sequence ID" value="CAB3236744.1"/>
    <property type="molecule type" value="Genomic_DNA"/>
</dbReference>
<keyword evidence="16" id="KW-1185">Reference proteome</keyword>
<evidence type="ECO:0000256" key="9">
    <source>
        <dbReference type="ARBA" id="ARBA00022801"/>
    </source>
</evidence>
<comment type="cofactor">
    <cofactor evidence="1">
        <name>a divalent metal cation</name>
        <dbReference type="ChEBI" id="CHEBI:60240"/>
    </cofactor>
</comment>
<evidence type="ECO:0000256" key="10">
    <source>
        <dbReference type="ARBA" id="ARBA00023242"/>
    </source>
</evidence>
<dbReference type="InterPro" id="IPR045249">
    <property type="entry name" value="HARBI1-like"/>
</dbReference>
<dbReference type="PANTHER" id="PTHR22930">
    <property type="match status" value="1"/>
</dbReference>
<feature type="domain" description="DDE Tnp4" evidence="14">
    <location>
        <begin position="28"/>
        <end position="134"/>
    </location>
</feature>
<evidence type="ECO:0000313" key="15">
    <source>
        <dbReference type="EMBL" id="CAB3236744.1"/>
    </source>
</evidence>
<comment type="function">
    <text evidence="12">Transposase-derived protein that may have nuclease activity. Does not have transposase activity.</text>
</comment>
<evidence type="ECO:0000256" key="1">
    <source>
        <dbReference type="ARBA" id="ARBA00001968"/>
    </source>
</evidence>
<evidence type="ECO:0000256" key="5">
    <source>
        <dbReference type="ARBA" id="ARBA00015519"/>
    </source>
</evidence>
<dbReference type="PRINTS" id="PR02086">
    <property type="entry name" value="PUTNUCHARBI1"/>
</dbReference>
<evidence type="ECO:0000313" key="16">
    <source>
        <dbReference type="Proteomes" id="UP000494106"/>
    </source>
</evidence>
<feature type="compositionally biased region" description="Polar residues" evidence="13">
    <location>
        <begin position="142"/>
        <end position="151"/>
    </location>
</feature>
<evidence type="ECO:0000256" key="13">
    <source>
        <dbReference type="SAM" id="MobiDB-lite"/>
    </source>
</evidence>
<keyword evidence="7" id="KW-0540">Nuclease</keyword>
<comment type="similarity">
    <text evidence="4">Belongs to the HARBI1 family.</text>
</comment>
<evidence type="ECO:0000256" key="8">
    <source>
        <dbReference type="ARBA" id="ARBA00022723"/>
    </source>
</evidence>
<evidence type="ECO:0000256" key="3">
    <source>
        <dbReference type="ARBA" id="ARBA00004496"/>
    </source>
</evidence>
<comment type="subcellular location">
    <subcellularLocation>
        <location evidence="3">Cytoplasm</location>
    </subcellularLocation>
    <subcellularLocation>
        <location evidence="2">Nucleus</location>
    </subcellularLocation>
</comment>
<dbReference type="GO" id="GO:0005634">
    <property type="term" value="C:nucleus"/>
    <property type="evidence" value="ECO:0007669"/>
    <property type="project" value="UniProtKB-SubCell"/>
</dbReference>
<proteinExistence type="inferred from homology"/>
<evidence type="ECO:0000256" key="12">
    <source>
        <dbReference type="ARBA" id="ARBA00045850"/>
    </source>
</evidence>
<dbReference type="GO" id="GO:0046872">
    <property type="term" value="F:metal ion binding"/>
    <property type="evidence" value="ECO:0007669"/>
    <property type="project" value="UniProtKB-KW"/>
</dbReference>
<dbReference type="AlphaFoldDB" id="A0A8S0ZWW8"/>
<sequence length="151" mass="16759">MAFFLRYVSDQGFQSGVANTAGGVIGAIDCTHVHIMKPSEFGDEYVNRKGKTTINIQMTCDANEKITSVDAQWPGSVHDGRILRVSGIQDVVRRYDGGVCLLGDSGYGITPWLLTPFDEPRNARERNYNSTHAQESFWPDETSFSHTLEPS</sequence>